<dbReference type="RefSeq" id="WP_138526775.1">
    <property type="nucleotide sequence ID" value="NZ_SWDV01000062.1"/>
</dbReference>
<reference evidence="2 3" key="1">
    <citation type="submission" date="2019-04" db="EMBL/GenBank/DDBJ databases">
        <authorList>
            <person name="Li M."/>
        </authorList>
    </citation>
    <scope>NUCLEOTIDE SEQUENCE [LARGE SCALE GENOMIC DNA]</scope>
    <source>
        <strain evidence="2 3">LAM1902</strain>
    </source>
</reference>
<dbReference type="EMBL" id="SWDV01000062">
    <property type="protein sequence ID" value="TLX70051.1"/>
    <property type="molecule type" value="Genomic_DNA"/>
</dbReference>
<accession>A0A5R9QKZ7</accession>
<dbReference type="PROSITE" id="PS50943">
    <property type="entry name" value="HTH_CROC1"/>
    <property type="match status" value="1"/>
</dbReference>
<dbReference type="InterPro" id="IPR010982">
    <property type="entry name" value="Lambda_DNA-bd_dom_sf"/>
</dbReference>
<feature type="domain" description="HTH cro/C1-type" evidence="1">
    <location>
        <begin position="17"/>
        <end position="71"/>
    </location>
</feature>
<protein>
    <submittedName>
        <fullName evidence="2">Helix-turn-helix transcriptional regulator</fullName>
    </submittedName>
</protein>
<name>A0A5R9QKZ7_9PSED</name>
<dbReference type="SUPFAM" id="SSF47413">
    <property type="entry name" value="lambda repressor-like DNA-binding domains"/>
    <property type="match status" value="1"/>
</dbReference>
<dbReference type="Gene3D" id="1.10.260.40">
    <property type="entry name" value="lambda repressor-like DNA-binding domains"/>
    <property type="match status" value="1"/>
</dbReference>
<proteinExistence type="predicted"/>
<organism evidence="2 3">
    <name type="scientific">Pseudomonas nicosulfuronedens</name>
    <dbReference type="NCBI Taxonomy" id="2571105"/>
    <lineage>
        <taxon>Bacteria</taxon>
        <taxon>Pseudomonadati</taxon>
        <taxon>Pseudomonadota</taxon>
        <taxon>Gammaproteobacteria</taxon>
        <taxon>Pseudomonadales</taxon>
        <taxon>Pseudomonadaceae</taxon>
        <taxon>Pseudomonas</taxon>
    </lineage>
</organism>
<gene>
    <name evidence="2" type="ORF">FAS41_29195</name>
</gene>
<dbReference type="InterPro" id="IPR001387">
    <property type="entry name" value="Cro/C1-type_HTH"/>
</dbReference>
<dbReference type="Pfam" id="PF01381">
    <property type="entry name" value="HTH_3"/>
    <property type="match status" value="1"/>
</dbReference>
<dbReference type="OrthoDB" id="9796370at2"/>
<dbReference type="SMART" id="SM00530">
    <property type="entry name" value="HTH_XRE"/>
    <property type="match status" value="1"/>
</dbReference>
<sequence length="1350" mass="150834">MTMNQSSPPDELSPQQVRAARALLAWSQQELAKNAGVATSTVADFERGHRTPMANNAAAIRNALERAGISFPPQGAVIGPALPPIAPPASVAPSGIPLRWVTSQDLTDWANRTDAAGSMSTLLSHLVYASEGAGIWRRFPAEESVRHSGWDGVTSGEARSRYVPPGETGWEITTQRMDIAGKATSDYRKRTENPDPLDPSTSTYVFISTRPWPKKHEWVNERNKEGVWKDVRAYDADDLVHWIEQTPSVGLWLARRLNKRPDGVHELSEVWEEWSLASIQPLSEELVLSDRDQDAIETLRWLRGVPSMLSLQASTTEEVVAFFHATLSMLPNELSMAYRARSLVAATTKAARDLAVAPAPLIMLLMEPDPGLAKVLVGRGHYVLQCYDDRQVTQGDLRVLERPSREGIIFALTQAGVPEAKADALARDCARNLTVLRRLMFAAPGRRPRWADTSPSPVLRAALLAGGWDESSEADCARIAEIADLPYDKLVVELASFAGNFDSPLQKVASAWRVRSPIDAWMLLSKSLSSVELARFENVALQVLEAEDPRFGMAPDERWLASLQDIRPSYSELLRHGVGKTLILLALWGDTAEAKRSADQIVRKLMGNADQVRWWSLSKDFRLLAEASPQAFLDALEDSLEQEDQPLGSLFTIEDGIGAGASHLCDLLWALESLAWSPEHLARVARVLAKLDSIDTTPARYMNRPSNSLRNVFLLWGPQTYATLEQRLKILDVLRKRESESAWRLMLGMLPKGNDTSTPSPSPRWRDFTPERVEEVSWSLISRGVVEITQRLIADAGRSALRWKDLVDRLPDLVSGPGDVLGALEVAEREISDEEGRTALWGAIRRTLHHHRQFHDMDWAMPEDTLARLEMIYERFTPKDEIQSLNWLFAGGVSVPRPSSGWEAEERDIDELRRRAVNELVQTGGPEAVLELARQVEHPMLVGKALFQTDNPEPVVQAVVEAALLSGDSRQREVARGYIAPRFHQKGKEWAEALLKKARTSNWNPSSILAILLSLPGNAWTWEQAHHAGTAIEESYWKSVPVFWSKEHKDEVIFAIKKFVSVSRARAAVAFAGRDTGLQLETELLVDLLNRAALESAEPSADPNDGTMFQHYVGEIFQCLDKRDDLDKNALALLEWKYLQVLEHSRRPPKAILVALAEQPALFVLMLSAAFSPSEESNQETAQQEDRNASVASQAYRLLRLWSHLPGTREDGSIDHDALIKWVDEVIVLAEARHRKDIAYDQIGAILSASPMGADGNWPAEPVREVIDELRNKTLLNGFYAGKVSRRGGTTRLLSAGGALERTEVEKYRRWAQSVALEHPFTARALEWLAERYEAEARFHDDDAERRDWF</sequence>
<comment type="caution">
    <text evidence="2">The sequence shown here is derived from an EMBL/GenBank/DDBJ whole genome shotgun (WGS) entry which is preliminary data.</text>
</comment>
<dbReference type="CDD" id="cd00093">
    <property type="entry name" value="HTH_XRE"/>
    <property type="match status" value="1"/>
</dbReference>
<evidence type="ECO:0000313" key="3">
    <source>
        <dbReference type="Proteomes" id="UP000306635"/>
    </source>
</evidence>
<evidence type="ECO:0000313" key="2">
    <source>
        <dbReference type="EMBL" id="TLX70051.1"/>
    </source>
</evidence>
<dbReference type="GO" id="GO:0003677">
    <property type="term" value="F:DNA binding"/>
    <property type="evidence" value="ECO:0007669"/>
    <property type="project" value="InterPro"/>
</dbReference>
<dbReference type="Proteomes" id="UP000306635">
    <property type="component" value="Unassembled WGS sequence"/>
</dbReference>
<keyword evidence="3" id="KW-1185">Reference proteome</keyword>
<evidence type="ECO:0000259" key="1">
    <source>
        <dbReference type="PROSITE" id="PS50943"/>
    </source>
</evidence>